<protein>
    <submittedName>
        <fullName evidence="1">Uncharacterized protein</fullName>
    </submittedName>
</protein>
<dbReference type="EMBL" id="OD000083">
    <property type="protein sequence ID" value="CAD7395663.1"/>
    <property type="molecule type" value="Genomic_DNA"/>
</dbReference>
<organism evidence="1">
    <name type="scientific">Timema poppense</name>
    <name type="common">Walking stick</name>
    <dbReference type="NCBI Taxonomy" id="170557"/>
    <lineage>
        <taxon>Eukaryota</taxon>
        <taxon>Metazoa</taxon>
        <taxon>Ecdysozoa</taxon>
        <taxon>Arthropoda</taxon>
        <taxon>Hexapoda</taxon>
        <taxon>Insecta</taxon>
        <taxon>Pterygota</taxon>
        <taxon>Neoptera</taxon>
        <taxon>Polyneoptera</taxon>
        <taxon>Phasmatodea</taxon>
        <taxon>Timematodea</taxon>
        <taxon>Timematoidea</taxon>
        <taxon>Timematidae</taxon>
        <taxon>Timema</taxon>
    </lineage>
</organism>
<proteinExistence type="predicted"/>
<sequence length="95" mass="11129">MVQSNVFARHGMIRSLWNTSYSLSLSPVDPEWFSPREMSTSGAAAWQQALALHEVHQQRKWKQIYIKCWVQWQDSTAATHYNCTRGFNMKLSLHM</sequence>
<evidence type="ECO:0000313" key="1">
    <source>
        <dbReference type="EMBL" id="CAD7395663.1"/>
    </source>
</evidence>
<accession>A0A7R9GSF0</accession>
<dbReference type="AlphaFoldDB" id="A0A7R9GSF0"/>
<gene>
    <name evidence="1" type="ORF">TPSB3V08_LOCUS266</name>
</gene>
<name>A0A7R9GSF0_TIMPO</name>
<reference evidence="1" key="1">
    <citation type="submission" date="2020-11" db="EMBL/GenBank/DDBJ databases">
        <authorList>
            <person name="Tran Van P."/>
        </authorList>
    </citation>
    <scope>NUCLEOTIDE SEQUENCE</scope>
</reference>